<name>D2RGP0_ARCPA</name>
<dbReference type="HOGENOM" id="CLU_027850_1_0_2"/>
<keyword evidence="11 15" id="KW-0238">DNA-binding</keyword>
<evidence type="ECO:0000256" key="10">
    <source>
        <dbReference type="ARBA" id="ARBA00022932"/>
    </source>
</evidence>
<dbReference type="RefSeq" id="WP_012939801.1">
    <property type="nucleotide sequence ID" value="NC_013741.1"/>
</dbReference>
<evidence type="ECO:0000256" key="8">
    <source>
        <dbReference type="ARBA" id="ARBA00022801"/>
    </source>
</evidence>
<dbReference type="PANTHER" id="PTHR10416">
    <property type="entry name" value="DNA POLYMERASE DELTA SUBUNIT 2"/>
    <property type="match status" value="1"/>
</dbReference>
<dbReference type="CDD" id="cd07386">
    <property type="entry name" value="MPP_DNA_pol_II_small_archeal_C"/>
    <property type="match status" value="1"/>
</dbReference>
<evidence type="ECO:0000313" key="18">
    <source>
        <dbReference type="Proteomes" id="UP000001901"/>
    </source>
</evidence>
<dbReference type="InterPro" id="IPR012340">
    <property type="entry name" value="NA-bd_OB-fold"/>
</dbReference>
<dbReference type="InterPro" id="IPR024826">
    <property type="entry name" value="DNA_pol_delta/II_ssu"/>
</dbReference>
<dbReference type="OrthoDB" id="372039at2157"/>
<evidence type="ECO:0000256" key="2">
    <source>
        <dbReference type="ARBA" id="ARBA00006035"/>
    </source>
</evidence>
<dbReference type="GO" id="GO:0003887">
    <property type="term" value="F:DNA-directed DNA polymerase activity"/>
    <property type="evidence" value="ECO:0007669"/>
    <property type="project" value="UniProtKB-UniRule"/>
</dbReference>
<dbReference type="GO" id="GO:0006308">
    <property type="term" value="P:DNA catabolic process"/>
    <property type="evidence" value="ECO:0007669"/>
    <property type="project" value="UniProtKB-UniRule"/>
</dbReference>
<dbReference type="PANTHER" id="PTHR10416:SF0">
    <property type="entry name" value="DNA POLYMERASE DELTA SUBUNIT 2"/>
    <property type="match status" value="1"/>
</dbReference>
<dbReference type="Proteomes" id="UP000001901">
    <property type="component" value="Chromosome"/>
</dbReference>
<dbReference type="Pfam" id="PF04042">
    <property type="entry name" value="DNA_pol_E_B"/>
    <property type="match status" value="1"/>
</dbReference>
<dbReference type="AlphaFoldDB" id="D2RGP0"/>
<dbReference type="KEGG" id="apo:Arcpr_0397"/>
<evidence type="ECO:0000259" key="16">
    <source>
        <dbReference type="Pfam" id="PF04042"/>
    </source>
</evidence>
<comment type="similarity">
    <text evidence="2 15">Belongs to the DNA polymerase delta/II small subunit family.</text>
</comment>
<dbReference type="GO" id="GO:0003677">
    <property type="term" value="F:DNA binding"/>
    <property type="evidence" value="ECO:0007669"/>
    <property type="project" value="UniProtKB-UniRule"/>
</dbReference>
<evidence type="ECO:0000256" key="13">
    <source>
        <dbReference type="ARBA" id="ARBA00024817"/>
    </source>
</evidence>
<evidence type="ECO:0000256" key="14">
    <source>
        <dbReference type="ARBA" id="ARBA00049244"/>
    </source>
</evidence>
<dbReference type="InterPro" id="IPR011149">
    <property type="entry name" value="Pol2_small_arc"/>
</dbReference>
<keyword evidence="7 15" id="KW-0540">Nuclease</keyword>
<sequence>MDKKTIIKKFAVYGRNIHPLAVEVLIKNVDHHNLDSLIAHICKTTSSFVISREEVERAIKSFKTAPTTNDVKNVDDKPKQVVRSQENVSVKDVTGRSTCEGGIEDFLAYFNSRFEKLSALVRRRIGGVRISSLPKFKNEQVEVVGMVKDVRDYGEFAVFDLEDKTGVVSVFAGEKLKELALELLGDEVVGVIGVYRNGRIYADRIIFPDIPMRERAKKDFGIVFISDTHFGSKEFLEKEWEVFTKWLSGEVGNEKVVDLASKIKYVVIAGDIVDGVGVYPGLENDLTITDIYGQYQYAAEQLDKIPKDVKVILSVGNHDAIRQAEPQPALPKEIRDLFSNNVIHVGNPAHVDLDGLKVLIYHGRSLDDVITKIPRLSYEKPHEAMIELLKRRHLCPIYGGKTPIAPEREDWLVIDEVPDVLHCGHVHTYGVGFYRGVLVVNSSTWQAQTEFQKKMNLNPMPCNVAVYYNGEVGRLRFCK</sequence>
<evidence type="ECO:0000256" key="3">
    <source>
        <dbReference type="ARBA" id="ARBA00011315"/>
    </source>
</evidence>
<evidence type="ECO:0000256" key="11">
    <source>
        <dbReference type="ARBA" id="ARBA00023125"/>
    </source>
</evidence>
<gene>
    <name evidence="15" type="primary">polB</name>
    <name evidence="17" type="ordered locus">Arcpr_0397</name>
</gene>
<dbReference type="PaxDb" id="572546-Arcpr_0397"/>
<reference evidence="17 18" key="1">
    <citation type="journal article" date="2010" name="Stand. Genomic Sci.">
        <title>Complete genome sequence of Archaeoglobus profundus type strain (AV18).</title>
        <authorList>
            <person name="von Jan M."/>
            <person name="Lapidus A."/>
            <person name="Del Rio T.G."/>
            <person name="Copeland A."/>
            <person name="Tice H."/>
            <person name="Cheng J.F."/>
            <person name="Lucas S."/>
            <person name="Chen F."/>
            <person name="Nolan M."/>
            <person name="Goodwin L."/>
            <person name="Han C."/>
            <person name="Pitluck S."/>
            <person name="Liolios K."/>
            <person name="Ivanova N."/>
            <person name="Mavromatis K."/>
            <person name="Ovchinnikova G."/>
            <person name="Chertkov O."/>
            <person name="Pati A."/>
            <person name="Chen A."/>
            <person name="Palaniappan K."/>
            <person name="Land M."/>
            <person name="Hauser L."/>
            <person name="Chang Y.J."/>
            <person name="Jeffries C.D."/>
            <person name="Saunders E."/>
            <person name="Brettin T."/>
            <person name="Detter J.C."/>
            <person name="Chain P."/>
            <person name="Eichinger K."/>
            <person name="Huber H."/>
            <person name="Spring S."/>
            <person name="Rohde M."/>
            <person name="Goker M."/>
            <person name="Wirth R."/>
            <person name="Woyke T."/>
            <person name="Bristow J."/>
            <person name="Eisen J.A."/>
            <person name="Markowitz V."/>
            <person name="Hugenholtz P."/>
            <person name="Kyrpides N.C."/>
            <person name="Klenk H.P."/>
        </authorList>
    </citation>
    <scope>NUCLEOTIDE SEQUENCE [LARGE SCALE GENOMIC DNA]</scope>
    <source>
        <strain evidence="18">DSM 5631 / JCM 9629 / NBRC 100127 / Av18</strain>
    </source>
</reference>
<comment type="subunit">
    <text evidence="3 15">Heterodimer of a large subunit and a small subunit.</text>
</comment>
<protein>
    <recommendedName>
        <fullName evidence="15">DNA polymerase II small subunit</fullName>
        <shortName evidence="15">Pol II</shortName>
        <ecNumber evidence="15">2.7.7.7</ecNumber>
    </recommendedName>
    <alternativeName>
        <fullName evidence="15">Exodeoxyribonuclease small subunit</fullName>
        <ecNumber evidence="15">3.1.11.1</ecNumber>
    </alternativeName>
</protein>
<keyword evidence="4 15" id="KW-0808">Transferase</keyword>
<comment type="function">
    <text evidence="13 15">Possesses two activities: a DNA synthesis (polymerase) and an exonucleolytic activity that degrades single-stranded DNA in the 3' to 5' direction. Has a template-primer preference which is characteristic of a replicative DNA polymerase.</text>
</comment>
<dbReference type="STRING" id="572546.Arcpr_0397"/>
<evidence type="ECO:0000256" key="9">
    <source>
        <dbReference type="ARBA" id="ARBA00022839"/>
    </source>
</evidence>
<dbReference type="GeneID" id="8739055"/>
<comment type="catalytic activity">
    <reaction evidence="1 15">
        <text>Exonucleolytic cleavage in the 3'- to 5'-direction to yield nucleoside 5'-phosphates.</text>
        <dbReference type="EC" id="3.1.11.1"/>
    </reaction>
</comment>
<keyword evidence="9 15" id="KW-0269">Exonuclease</keyword>
<comment type="catalytic activity">
    <reaction evidence="14 15">
        <text>DNA(n) + a 2'-deoxyribonucleoside 5'-triphosphate = DNA(n+1) + diphosphate</text>
        <dbReference type="Rhea" id="RHEA:22508"/>
        <dbReference type="Rhea" id="RHEA-COMP:17339"/>
        <dbReference type="Rhea" id="RHEA-COMP:17340"/>
        <dbReference type="ChEBI" id="CHEBI:33019"/>
        <dbReference type="ChEBI" id="CHEBI:61560"/>
        <dbReference type="ChEBI" id="CHEBI:173112"/>
        <dbReference type="EC" id="2.7.7.7"/>
    </reaction>
</comment>
<evidence type="ECO:0000256" key="6">
    <source>
        <dbReference type="ARBA" id="ARBA00022705"/>
    </source>
</evidence>
<evidence type="ECO:0000256" key="5">
    <source>
        <dbReference type="ARBA" id="ARBA00022695"/>
    </source>
</evidence>
<dbReference type="EC" id="3.1.11.1" evidence="15"/>
<evidence type="ECO:0000256" key="7">
    <source>
        <dbReference type="ARBA" id="ARBA00022722"/>
    </source>
</evidence>
<dbReference type="GO" id="GO:0008310">
    <property type="term" value="F:single-stranded DNA 3'-5' DNA exonuclease activity"/>
    <property type="evidence" value="ECO:0007669"/>
    <property type="project" value="UniProtKB-EC"/>
</dbReference>
<dbReference type="eggNOG" id="arCOG04455">
    <property type="taxonomic scope" value="Archaea"/>
</dbReference>
<evidence type="ECO:0000313" key="17">
    <source>
        <dbReference type="EMBL" id="ADB57465.1"/>
    </source>
</evidence>
<dbReference type="EMBL" id="CP001857">
    <property type="protein sequence ID" value="ADB57465.1"/>
    <property type="molecule type" value="Genomic_DNA"/>
</dbReference>
<dbReference type="SUPFAM" id="SSF56300">
    <property type="entry name" value="Metallo-dependent phosphatases"/>
    <property type="match status" value="1"/>
</dbReference>
<dbReference type="InterPro" id="IPR007185">
    <property type="entry name" value="DNA_pol_a/d/e_bsu"/>
</dbReference>
<keyword evidence="8 15" id="KW-0378">Hydrolase</keyword>
<evidence type="ECO:0000256" key="1">
    <source>
        <dbReference type="ARBA" id="ARBA00000563"/>
    </source>
</evidence>
<keyword evidence="5 15" id="KW-0548">Nucleotidyltransferase</keyword>
<keyword evidence="10 15" id="KW-0239">DNA-directed DNA polymerase</keyword>
<dbReference type="GO" id="GO:0042575">
    <property type="term" value="C:DNA polymerase complex"/>
    <property type="evidence" value="ECO:0007669"/>
    <property type="project" value="TreeGrafter"/>
</dbReference>
<keyword evidence="12 15" id="KW-0511">Multifunctional enzyme</keyword>
<dbReference type="HAMAP" id="MF_00325">
    <property type="entry name" value="DNApol_II_A_arch"/>
    <property type="match status" value="1"/>
</dbReference>
<dbReference type="GO" id="GO:0006271">
    <property type="term" value="P:DNA strand elongation involved in DNA replication"/>
    <property type="evidence" value="ECO:0007669"/>
    <property type="project" value="TreeGrafter"/>
</dbReference>
<proteinExistence type="inferred from homology"/>
<dbReference type="EC" id="2.7.7.7" evidence="15"/>
<accession>D2RGP0</accession>
<dbReference type="PIRSF" id="PIRSF000803">
    <property type="entry name" value="Arc_Pol2_small"/>
    <property type="match status" value="1"/>
</dbReference>
<dbReference type="InterPro" id="IPR029052">
    <property type="entry name" value="Metallo-depent_PP-like"/>
</dbReference>
<organism evidence="17 18">
    <name type="scientific">Archaeoglobus profundus (strain DSM 5631 / JCM 9629 / NBRC 100127 / Av18)</name>
    <dbReference type="NCBI Taxonomy" id="572546"/>
    <lineage>
        <taxon>Archaea</taxon>
        <taxon>Methanobacteriati</taxon>
        <taxon>Methanobacteriota</taxon>
        <taxon>Archaeoglobi</taxon>
        <taxon>Archaeoglobales</taxon>
        <taxon>Archaeoglobaceae</taxon>
        <taxon>Archaeoglobus</taxon>
    </lineage>
</organism>
<keyword evidence="6 15" id="KW-0235">DNA replication</keyword>
<feature type="domain" description="DNA polymerase alpha/delta/epsilon subunit B" evidence="16">
    <location>
        <begin position="222"/>
        <end position="425"/>
    </location>
</feature>
<keyword evidence="18" id="KW-1185">Reference proteome</keyword>
<evidence type="ECO:0000256" key="15">
    <source>
        <dbReference type="HAMAP-Rule" id="MF_00325"/>
    </source>
</evidence>
<evidence type="ECO:0000256" key="4">
    <source>
        <dbReference type="ARBA" id="ARBA00022679"/>
    </source>
</evidence>
<dbReference type="NCBIfam" id="NF003118">
    <property type="entry name" value="PRK04036.1-3"/>
    <property type="match status" value="1"/>
</dbReference>
<dbReference type="Gene3D" id="3.60.21.50">
    <property type="match status" value="1"/>
</dbReference>
<dbReference type="Gene3D" id="2.40.50.140">
    <property type="entry name" value="Nucleic acid-binding proteins"/>
    <property type="match status" value="1"/>
</dbReference>
<evidence type="ECO:0000256" key="12">
    <source>
        <dbReference type="ARBA" id="ARBA00023268"/>
    </source>
</evidence>